<reference evidence="1" key="1">
    <citation type="submission" date="2018-02" db="EMBL/GenBank/DDBJ databases">
        <title>Rhizophora mucronata_Transcriptome.</title>
        <authorList>
            <person name="Meera S.P."/>
            <person name="Sreeshan A."/>
            <person name="Augustine A."/>
        </authorList>
    </citation>
    <scope>NUCLEOTIDE SEQUENCE</scope>
    <source>
        <tissue evidence="1">Leaf</tissue>
    </source>
</reference>
<name>A0A2P2R4X6_RHIMU</name>
<dbReference type="AlphaFoldDB" id="A0A2P2R4X6"/>
<sequence>MWLDKWRMRIATNAWPRIEPSILPMTRWKSGALLDVCEARERESPNL</sequence>
<evidence type="ECO:0000313" key="1">
    <source>
        <dbReference type="EMBL" id="MBX74164.1"/>
    </source>
</evidence>
<accession>A0A2P2R4X6</accession>
<protein>
    <submittedName>
        <fullName evidence="1">Uncharacterized protein</fullName>
    </submittedName>
</protein>
<dbReference type="EMBL" id="GGEC01093680">
    <property type="protein sequence ID" value="MBX74164.1"/>
    <property type="molecule type" value="Transcribed_RNA"/>
</dbReference>
<proteinExistence type="predicted"/>
<organism evidence="1">
    <name type="scientific">Rhizophora mucronata</name>
    <name type="common">Asiatic mangrove</name>
    <dbReference type="NCBI Taxonomy" id="61149"/>
    <lineage>
        <taxon>Eukaryota</taxon>
        <taxon>Viridiplantae</taxon>
        <taxon>Streptophyta</taxon>
        <taxon>Embryophyta</taxon>
        <taxon>Tracheophyta</taxon>
        <taxon>Spermatophyta</taxon>
        <taxon>Magnoliopsida</taxon>
        <taxon>eudicotyledons</taxon>
        <taxon>Gunneridae</taxon>
        <taxon>Pentapetalae</taxon>
        <taxon>rosids</taxon>
        <taxon>fabids</taxon>
        <taxon>Malpighiales</taxon>
        <taxon>Rhizophoraceae</taxon>
        <taxon>Rhizophora</taxon>
    </lineage>
</organism>